<dbReference type="InterPro" id="IPR002401">
    <property type="entry name" value="Cyt_P450_E_grp-I"/>
</dbReference>
<accession>A0A8H5GSC5</accession>
<keyword evidence="11" id="KW-1185">Reference proteome</keyword>
<dbReference type="GO" id="GO:0016705">
    <property type="term" value="F:oxidoreductase activity, acting on paired donors, with incorporation or reduction of molecular oxygen"/>
    <property type="evidence" value="ECO:0007669"/>
    <property type="project" value="InterPro"/>
</dbReference>
<protein>
    <recommendedName>
        <fullName evidence="12">Cytochrome P450</fullName>
    </recommendedName>
</protein>
<comment type="caution">
    <text evidence="10">The sequence shown here is derived from an EMBL/GenBank/DDBJ whole genome shotgun (WGS) entry which is preliminary data.</text>
</comment>
<evidence type="ECO:0000256" key="4">
    <source>
        <dbReference type="ARBA" id="ARBA00022617"/>
    </source>
</evidence>
<evidence type="ECO:0008006" key="12">
    <source>
        <dbReference type="Google" id="ProtNLM"/>
    </source>
</evidence>
<dbReference type="Gene3D" id="1.10.630.10">
    <property type="entry name" value="Cytochrome P450"/>
    <property type="match status" value="1"/>
</dbReference>
<keyword evidence="6" id="KW-0560">Oxidoreductase</keyword>
<dbReference type="PRINTS" id="PR00385">
    <property type="entry name" value="P450"/>
</dbReference>
<gene>
    <name evidence="10" type="ORF">D9758_006937</name>
</gene>
<dbReference type="Pfam" id="PF00067">
    <property type="entry name" value="p450"/>
    <property type="match status" value="1"/>
</dbReference>
<evidence type="ECO:0000256" key="2">
    <source>
        <dbReference type="ARBA" id="ARBA00005179"/>
    </source>
</evidence>
<sequence>MISQGPELLAPVGVLIVGLAVLYLRGNRSSLPPGPPRLPIVGNLKYLTVLGKPRPWHLFHKFAQEYGPVTYLDFLGRPVVIINNARAADDLLVRRTGNYSDRPRLVVGNEYLSGGLAFPLAPSNEIWRKMRRATEPQLGVKSLMQYENIQTDEAILFAYDMLRRPDKCLENILRVTASVILSVVYDQPPLRSLDEPSVHVMDDFLHKLNRAAQPGAHIVEAIPVLEYIPTFLSSWKKNAKRDFQKFSSMFLKDYSTVKERLIDEQRQSLLAKMLEGGSRHDMNDLETAWAAAMIYAAAYDTTSATLTWFFFIMIHFPDIQRKAQEEIDTVVGQSRLPSFSDTKHLPYVTALIREIVRWRPATPIGVPHASDDYYNNQLIPGGSICIPNVWSINRDPDVYGADADEFRPERHLNPDGKLKDETGEGHFTYGFGRRECIGKHFANKALFIDITMILWAMSIEASTNVPHISEDSGEGIILHPPPFECRCKPRFVGVEATLEQARNVVLSAHHAR</sequence>
<dbReference type="InterPro" id="IPR001128">
    <property type="entry name" value="Cyt_P450"/>
</dbReference>
<dbReference type="PANTHER" id="PTHR46300">
    <property type="entry name" value="P450, PUTATIVE (EUROFUNG)-RELATED-RELATED"/>
    <property type="match status" value="1"/>
</dbReference>
<dbReference type="CDD" id="cd11065">
    <property type="entry name" value="CYP64-like"/>
    <property type="match status" value="1"/>
</dbReference>
<evidence type="ECO:0000256" key="8">
    <source>
        <dbReference type="ARBA" id="ARBA00023033"/>
    </source>
</evidence>
<evidence type="ECO:0000256" key="6">
    <source>
        <dbReference type="ARBA" id="ARBA00023002"/>
    </source>
</evidence>
<reference evidence="10 11" key="1">
    <citation type="journal article" date="2020" name="ISME J.">
        <title>Uncovering the hidden diversity of litter-decomposition mechanisms in mushroom-forming fungi.</title>
        <authorList>
            <person name="Floudas D."/>
            <person name="Bentzer J."/>
            <person name="Ahren D."/>
            <person name="Johansson T."/>
            <person name="Persson P."/>
            <person name="Tunlid A."/>
        </authorList>
    </citation>
    <scope>NUCLEOTIDE SEQUENCE [LARGE SCALE GENOMIC DNA]</scope>
    <source>
        <strain evidence="10 11">CBS 291.85</strain>
    </source>
</reference>
<evidence type="ECO:0000256" key="7">
    <source>
        <dbReference type="ARBA" id="ARBA00023004"/>
    </source>
</evidence>
<organism evidence="10 11">
    <name type="scientific">Tetrapyrgos nigripes</name>
    <dbReference type="NCBI Taxonomy" id="182062"/>
    <lineage>
        <taxon>Eukaryota</taxon>
        <taxon>Fungi</taxon>
        <taxon>Dikarya</taxon>
        <taxon>Basidiomycota</taxon>
        <taxon>Agaricomycotina</taxon>
        <taxon>Agaricomycetes</taxon>
        <taxon>Agaricomycetidae</taxon>
        <taxon>Agaricales</taxon>
        <taxon>Marasmiineae</taxon>
        <taxon>Marasmiaceae</taxon>
        <taxon>Tetrapyrgos</taxon>
    </lineage>
</organism>
<dbReference type="GO" id="GO:0020037">
    <property type="term" value="F:heme binding"/>
    <property type="evidence" value="ECO:0007669"/>
    <property type="project" value="InterPro"/>
</dbReference>
<keyword evidence="8" id="KW-0503">Monooxygenase</keyword>
<dbReference type="GO" id="GO:0005506">
    <property type="term" value="F:iron ion binding"/>
    <property type="evidence" value="ECO:0007669"/>
    <property type="project" value="InterPro"/>
</dbReference>
<dbReference type="InterPro" id="IPR036396">
    <property type="entry name" value="Cyt_P450_sf"/>
</dbReference>
<keyword evidence="4 9" id="KW-0349">Heme</keyword>
<feature type="binding site" description="axial binding residue" evidence="9">
    <location>
        <position position="436"/>
    </location>
    <ligand>
        <name>heme</name>
        <dbReference type="ChEBI" id="CHEBI:30413"/>
    </ligand>
    <ligandPart>
        <name>Fe</name>
        <dbReference type="ChEBI" id="CHEBI:18248"/>
    </ligandPart>
</feature>
<keyword evidence="5 9" id="KW-0479">Metal-binding</keyword>
<dbReference type="OrthoDB" id="1055148at2759"/>
<evidence type="ECO:0000256" key="3">
    <source>
        <dbReference type="ARBA" id="ARBA00010617"/>
    </source>
</evidence>
<dbReference type="PRINTS" id="PR00463">
    <property type="entry name" value="EP450I"/>
</dbReference>
<proteinExistence type="inferred from homology"/>
<comment type="pathway">
    <text evidence="2">Secondary metabolite biosynthesis.</text>
</comment>
<dbReference type="PANTHER" id="PTHR46300:SF7">
    <property type="entry name" value="P450, PUTATIVE (EUROFUNG)-RELATED"/>
    <property type="match status" value="1"/>
</dbReference>
<evidence type="ECO:0000256" key="1">
    <source>
        <dbReference type="ARBA" id="ARBA00001971"/>
    </source>
</evidence>
<dbReference type="SUPFAM" id="SSF48264">
    <property type="entry name" value="Cytochrome P450"/>
    <property type="match status" value="1"/>
</dbReference>
<name>A0A8H5GSC5_9AGAR</name>
<evidence type="ECO:0000256" key="5">
    <source>
        <dbReference type="ARBA" id="ARBA00022723"/>
    </source>
</evidence>
<keyword evidence="7 9" id="KW-0408">Iron</keyword>
<comment type="cofactor">
    <cofactor evidence="1 9">
        <name>heme</name>
        <dbReference type="ChEBI" id="CHEBI:30413"/>
    </cofactor>
</comment>
<comment type="similarity">
    <text evidence="3">Belongs to the cytochrome P450 family.</text>
</comment>
<dbReference type="AlphaFoldDB" id="A0A8H5GSC5"/>
<evidence type="ECO:0000256" key="9">
    <source>
        <dbReference type="PIRSR" id="PIRSR602401-1"/>
    </source>
</evidence>
<dbReference type="EMBL" id="JAACJM010000011">
    <property type="protein sequence ID" value="KAF5370351.1"/>
    <property type="molecule type" value="Genomic_DNA"/>
</dbReference>
<dbReference type="Proteomes" id="UP000559256">
    <property type="component" value="Unassembled WGS sequence"/>
</dbReference>
<evidence type="ECO:0000313" key="10">
    <source>
        <dbReference type="EMBL" id="KAF5370351.1"/>
    </source>
</evidence>
<evidence type="ECO:0000313" key="11">
    <source>
        <dbReference type="Proteomes" id="UP000559256"/>
    </source>
</evidence>
<dbReference type="GO" id="GO:0004497">
    <property type="term" value="F:monooxygenase activity"/>
    <property type="evidence" value="ECO:0007669"/>
    <property type="project" value="UniProtKB-KW"/>
</dbReference>
<dbReference type="InterPro" id="IPR050364">
    <property type="entry name" value="Cytochrome_P450_fung"/>
</dbReference>